<organism evidence="10 11">
    <name type="scientific">Methylomonas rapida</name>
    <dbReference type="NCBI Taxonomy" id="2963939"/>
    <lineage>
        <taxon>Bacteria</taxon>
        <taxon>Pseudomonadati</taxon>
        <taxon>Pseudomonadota</taxon>
        <taxon>Gammaproteobacteria</taxon>
        <taxon>Methylococcales</taxon>
        <taxon>Methylococcaceae</taxon>
        <taxon>Methylomonas</taxon>
    </lineage>
</organism>
<feature type="transmembrane region" description="Helical" evidence="7">
    <location>
        <begin position="259"/>
        <end position="283"/>
    </location>
</feature>
<evidence type="ECO:0000256" key="5">
    <source>
        <dbReference type="ARBA" id="ARBA00023136"/>
    </source>
</evidence>
<dbReference type="Pfam" id="PF12704">
    <property type="entry name" value="MacB_PCD"/>
    <property type="match status" value="2"/>
</dbReference>
<dbReference type="PANTHER" id="PTHR30572">
    <property type="entry name" value="MEMBRANE COMPONENT OF TRANSPORTER-RELATED"/>
    <property type="match status" value="1"/>
</dbReference>
<evidence type="ECO:0000256" key="4">
    <source>
        <dbReference type="ARBA" id="ARBA00022989"/>
    </source>
</evidence>
<feature type="transmembrane region" description="Helical" evidence="7">
    <location>
        <begin position="672"/>
        <end position="697"/>
    </location>
</feature>
<evidence type="ECO:0000256" key="1">
    <source>
        <dbReference type="ARBA" id="ARBA00004651"/>
    </source>
</evidence>
<feature type="domain" description="MacB-like periplasmic core" evidence="9">
    <location>
        <begin position="19"/>
        <end position="223"/>
    </location>
</feature>
<feature type="transmembrane region" description="Helical" evidence="7">
    <location>
        <begin position="354"/>
        <end position="375"/>
    </location>
</feature>
<keyword evidence="3 7" id="KW-0812">Transmembrane</keyword>
<proteinExistence type="inferred from homology"/>
<dbReference type="InterPro" id="IPR025857">
    <property type="entry name" value="MacB_PCD"/>
</dbReference>
<keyword evidence="5 7" id="KW-0472">Membrane</keyword>
<feature type="domain" description="MacB-like periplasmic core" evidence="9">
    <location>
        <begin position="437"/>
        <end position="622"/>
    </location>
</feature>
<comment type="similarity">
    <text evidence="6">Belongs to the ABC-4 integral membrane protein family.</text>
</comment>
<evidence type="ECO:0000256" key="2">
    <source>
        <dbReference type="ARBA" id="ARBA00022475"/>
    </source>
</evidence>
<feature type="transmembrane region" description="Helical" evidence="7">
    <location>
        <begin position="20"/>
        <end position="42"/>
    </location>
</feature>
<feature type="domain" description="ABC3 transporter permease C-terminal" evidence="8">
    <location>
        <begin position="679"/>
        <end position="797"/>
    </location>
</feature>
<feature type="transmembrane region" description="Helical" evidence="7">
    <location>
        <begin position="313"/>
        <end position="334"/>
    </location>
</feature>
<accession>A0ABY7GLT1</accession>
<evidence type="ECO:0000259" key="8">
    <source>
        <dbReference type="Pfam" id="PF02687"/>
    </source>
</evidence>
<gene>
    <name evidence="10" type="ORF">NM686_002795</name>
</gene>
<protein>
    <submittedName>
        <fullName evidence="10">FtsX-like permease family protein</fullName>
    </submittedName>
</protein>
<dbReference type="InterPro" id="IPR050250">
    <property type="entry name" value="Macrolide_Exporter_MacB"/>
</dbReference>
<sequence length="804" mass="87270">MHTLWHKVRADLWVSKSRSLLAVISIAAGVFCVGTLFGMIDLQLGKMDAAHRQSAPSHINLMLRTDADLKLLMAIESLPGVAGVDTLTQLTVQFRRPGEAEWHLATLIVRPDYANQRFDKTALHKGEWPARDHLAIENLSATFAGLGIGDAIEFQTAGGNKTLPVTGVLRHPFVKPPKFGGQVHFFTDMATAASFVVPAHSFRQLLVRVKEPYSAEAARAVATNIRALLGDNGIAVNATLLQDPEKHWGRPFLAGVNQVLQIMALAALALASVLIMNTVSAHITQQTDQIGVMKALGGSSLTIAMLYLSETGLLALLAILLAAPLALLAAYYSSCHLLGLFNIACGGFDFSPRAVLYMLLGGLLVPLLAALGPVWRGAAMTVRVAIASYGLGADFGYSRFDRIIEWLGERLLPTLQAAALGNLFRRKARLLLTQGVLIIAGLTFLVLSSLMASLNLTLDNEMARSRFSVRLGFVQDQPEQKVSDIVRSLPATRSLEFWQRMPMELSKNGAALRQQGSLGAQLLALPAASTLYQPLIEAGRWLQTEDAGQHVLVLSADTAVLNGIQVGDSLDMAMGPVKQSWRVVGIYRWLAGSNFTVEPVYAPLETLRDITRRKDAASFVLLDAAVADLAEETDYLRQLKQAFQDHAMQLDVYTTQSKWQQRQFARNQFNPVLGTLLGLACMIAAVGGIGLSGVLAINVLQRTREIGVLRAIGAPSGAVFRLFLLEGMLHGIMAWSLSVPLAYLAAEPVARQLGKTMLGMALDFAFDLKAVFYWLGIVLVLAFLASYWPAMKATRLTVRDSLGH</sequence>
<evidence type="ECO:0000313" key="10">
    <source>
        <dbReference type="EMBL" id="WAR45457.1"/>
    </source>
</evidence>
<evidence type="ECO:0000313" key="11">
    <source>
        <dbReference type="Proteomes" id="UP001162780"/>
    </source>
</evidence>
<evidence type="ECO:0000259" key="9">
    <source>
        <dbReference type="Pfam" id="PF12704"/>
    </source>
</evidence>
<reference evidence="10" key="1">
    <citation type="submission" date="2022-11" db="EMBL/GenBank/DDBJ databases">
        <title>Methylomonas rapida sp. nov., Carotenoid-Producing Obligate Methanotrophs with High Growth Characteristics and Biotechnological Potential.</title>
        <authorList>
            <person name="Tikhonova E.N."/>
            <person name="Suleimanov R.Z."/>
            <person name="Miroshnikov K."/>
            <person name="Oshkin I.Y."/>
            <person name="Belova S.E."/>
            <person name="Danilova O.V."/>
            <person name="Ashikhmin A."/>
            <person name="Konopkin A."/>
            <person name="But S.Y."/>
            <person name="Khmelenina V.N."/>
            <person name="Kuznetsov N."/>
            <person name="Pimenov N.V."/>
            <person name="Dedysh S.N."/>
        </authorList>
    </citation>
    <scope>NUCLEOTIDE SEQUENCE</scope>
    <source>
        <strain evidence="10">MP1</strain>
    </source>
</reference>
<name>A0ABY7GLT1_9GAMM</name>
<feature type="transmembrane region" description="Helical" evidence="7">
    <location>
        <begin position="771"/>
        <end position="790"/>
    </location>
</feature>
<evidence type="ECO:0000256" key="7">
    <source>
        <dbReference type="SAM" id="Phobius"/>
    </source>
</evidence>
<dbReference type="Pfam" id="PF02687">
    <property type="entry name" value="FtsX"/>
    <property type="match status" value="2"/>
</dbReference>
<feature type="transmembrane region" description="Helical" evidence="7">
    <location>
        <begin position="430"/>
        <end position="454"/>
    </location>
</feature>
<comment type="subcellular location">
    <subcellularLocation>
        <location evidence="1">Cell membrane</location>
        <topology evidence="1">Multi-pass membrane protein</topology>
    </subcellularLocation>
</comment>
<keyword evidence="4 7" id="KW-1133">Transmembrane helix</keyword>
<dbReference type="EMBL" id="CP113517">
    <property type="protein sequence ID" value="WAR45457.1"/>
    <property type="molecule type" value="Genomic_DNA"/>
</dbReference>
<keyword evidence="11" id="KW-1185">Reference proteome</keyword>
<dbReference type="InterPro" id="IPR003838">
    <property type="entry name" value="ABC3_permease_C"/>
</dbReference>
<dbReference type="RefSeq" id="WP_255190424.1">
    <property type="nucleotide sequence ID" value="NZ_CP113517.1"/>
</dbReference>
<dbReference type="PANTHER" id="PTHR30572:SF4">
    <property type="entry name" value="ABC TRANSPORTER PERMEASE YTRF"/>
    <property type="match status" value="1"/>
</dbReference>
<feature type="domain" description="ABC3 transporter permease C-terminal" evidence="8">
    <location>
        <begin position="262"/>
        <end position="379"/>
    </location>
</feature>
<dbReference type="Proteomes" id="UP001162780">
    <property type="component" value="Chromosome"/>
</dbReference>
<evidence type="ECO:0000256" key="3">
    <source>
        <dbReference type="ARBA" id="ARBA00022692"/>
    </source>
</evidence>
<evidence type="ECO:0000256" key="6">
    <source>
        <dbReference type="ARBA" id="ARBA00038076"/>
    </source>
</evidence>
<keyword evidence="2" id="KW-1003">Cell membrane</keyword>